<accession>A0ABQ6WSN1</accession>
<gene>
    <name evidence="1" type="ORF">BDV36DRAFT_118258</name>
</gene>
<evidence type="ECO:0000313" key="2">
    <source>
        <dbReference type="Proteomes" id="UP000325395"/>
    </source>
</evidence>
<protein>
    <submittedName>
        <fullName evidence="1">Uncharacterized protein</fullName>
    </submittedName>
</protein>
<dbReference type="Proteomes" id="UP000325395">
    <property type="component" value="Unassembled WGS sequence"/>
</dbReference>
<reference evidence="1 2" key="1">
    <citation type="submission" date="2019-04" db="EMBL/GenBank/DDBJ databases">
        <authorList>
            <consortium name="DOE Joint Genome Institute"/>
            <person name="Mondo S."/>
            <person name="Kjaerbolling I."/>
            <person name="Vesth T."/>
            <person name="Frisvad J.C."/>
            <person name="Nybo J.L."/>
            <person name="Theobald S."/>
            <person name="Kildgaard S."/>
            <person name="Isbrandt T."/>
            <person name="Kuo A."/>
            <person name="Sato A."/>
            <person name="Lyhne E.K."/>
            <person name="Kogle M.E."/>
            <person name="Wiebenga A."/>
            <person name="Kun R.S."/>
            <person name="Lubbers R.J."/>
            <person name="Makela M.R."/>
            <person name="Barry K."/>
            <person name="Chovatia M."/>
            <person name="Clum A."/>
            <person name="Daum C."/>
            <person name="Haridas S."/>
            <person name="He G."/>
            <person name="LaButti K."/>
            <person name="Lipzen A."/>
            <person name="Riley R."/>
            <person name="Salamov A."/>
            <person name="Simmons B.A."/>
            <person name="Magnuson J.K."/>
            <person name="Henrissat B."/>
            <person name="Mortensen U.H."/>
            <person name="Larsen T.O."/>
            <person name="Devries R.P."/>
            <person name="Grigoriev I.V."/>
            <person name="Machida M."/>
            <person name="Baker S.E."/>
            <person name="Andersen M.R."/>
            <person name="Cantor M.N."/>
            <person name="Hua S.X."/>
        </authorList>
    </citation>
    <scope>NUCLEOTIDE SEQUENCE [LARGE SCALE GENOMIC DNA]</scope>
    <source>
        <strain evidence="1 2">CBS 117616</strain>
    </source>
</reference>
<dbReference type="EMBL" id="ML735711">
    <property type="protein sequence ID" value="KAE8420112.1"/>
    <property type="molecule type" value="Genomic_DNA"/>
</dbReference>
<name>A0ABQ6WSN1_9EURO</name>
<proteinExistence type="predicted"/>
<evidence type="ECO:0000313" key="1">
    <source>
        <dbReference type="EMBL" id="KAE8420112.1"/>
    </source>
</evidence>
<keyword evidence="2" id="KW-1185">Reference proteome</keyword>
<sequence>MCLEIVGGAVGTTVARGSITFAHSIFLYTEYSVYCVAGKFSRRKRYTNTPTGISTIFSHPISIRRYIAACRDPALLSRFLYSISTVVGK</sequence>
<organism evidence="1 2">
    <name type="scientific">Aspergillus pseudocaelatus</name>
    <dbReference type="NCBI Taxonomy" id="1825620"/>
    <lineage>
        <taxon>Eukaryota</taxon>
        <taxon>Fungi</taxon>
        <taxon>Dikarya</taxon>
        <taxon>Ascomycota</taxon>
        <taxon>Pezizomycotina</taxon>
        <taxon>Eurotiomycetes</taxon>
        <taxon>Eurotiomycetidae</taxon>
        <taxon>Eurotiales</taxon>
        <taxon>Aspergillaceae</taxon>
        <taxon>Aspergillus</taxon>
        <taxon>Aspergillus subgen. Circumdati</taxon>
    </lineage>
</organism>